<accession>A0A7T2X0U7</accession>
<accession>A0A7U4P8Q1</accession>
<name>A0A7U4P8Q1_9BURK</name>
<feature type="region of interest" description="Disordered" evidence="1">
    <location>
        <begin position="1"/>
        <end position="23"/>
    </location>
</feature>
<feature type="compositionally biased region" description="Low complexity" evidence="1">
    <location>
        <begin position="1"/>
        <end position="12"/>
    </location>
</feature>
<dbReference type="AlphaFoldDB" id="A0A7U4P8Q1"/>
<evidence type="ECO:0000313" key="3">
    <source>
        <dbReference type="Proteomes" id="UP000594943"/>
    </source>
</evidence>
<protein>
    <submittedName>
        <fullName evidence="2">Uncharacterized protein</fullName>
    </submittedName>
</protein>
<dbReference type="RefSeq" id="WP_043283198.1">
    <property type="nucleotide sequence ID" value="NZ_CP013382.1"/>
</dbReference>
<proteinExistence type="predicted"/>
<gene>
    <name evidence="2" type="ORF">I6G56_30995</name>
</gene>
<organism evidence="2 3">
    <name type="scientific">Burkholderia humptydooensis</name>
    <dbReference type="NCBI Taxonomy" id="430531"/>
    <lineage>
        <taxon>Bacteria</taxon>
        <taxon>Pseudomonadati</taxon>
        <taxon>Pseudomonadota</taxon>
        <taxon>Betaproteobacteria</taxon>
        <taxon>Burkholderiales</taxon>
        <taxon>Burkholderiaceae</taxon>
        <taxon>Burkholderia</taxon>
        <taxon>pseudomallei group</taxon>
    </lineage>
</organism>
<evidence type="ECO:0000256" key="1">
    <source>
        <dbReference type="SAM" id="MobiDB-lite"/>
    </source>
</evidence>
<evidence type="ECO:0000313" key="2">
    <source>
        <dbReference type="EMBL" id="QPS46495.1"/>
    </source>
</evidence>
<dbReference type="KEGG" id="bhg:I6G56_30995"/>
<dbReference type="EMBL" id="CP065687">
    <property type="protein sequence ID" value="QPS46495.1"/>
    <property type="molecule type" value="Genomic_DNA"/>
</dbReference>
<dbReference type="Proteomes" id="UP000594943">
    <property type="component" value="Chromosome 2"/>
</dbReference>
<sequence length="275" mass="31377">MISRPACGAGARAPRRPGRTGTDMKARPMLEYALHPVEDRLVHVDELCRADPVPRGWARCPLCLEALYVVQLRDRSHARRFVHLAGEFARCPLVNDALPNPLAVHLGPPLDEHGRRARATFFQHWQRHLHTIRQTAAAFGIARFMRAIELADVLKLWAWPTLAQRDIPYILLVLTEFIAAPRGERKQAAWSRFWFDASVQQVDDLRKPRGVLPRLFRLRYRLPRMSKFPNARHLIDCQPVLMDDIGPSDAAIGTPRADIAAFEAFAARFARRPIE</sequence>
<reference evidence="2 3" key="1">
    <citation type="submission" date="2020-12" db="EMBL/GenBank/DDBJ databases">
        <title>FDA dAtabase for Regulatory Grade micrObial Sequences (FDA-ARGOS): Supporting development and validation of Infectious Disease Dx tests.</title>
        <authorList>
            <person name="Nelson B."/>
            <person name="Plummer A."/>
            <person name="Tallon L."/>
            <person name="Sadzewicz L."/>
            <person name="Zhao X."/>
            <person name="Boylan J."/>
            <person name="Ott S."/>
            <person name="Bowen H."/>
            <person name="Vavikolanu K."/>
            <person name="Mehta A."/>
            <person name="Aluvathingal J."/>
            <person name="Nadendla S."/>
            <person name="Myers T."/>
            <person name="Yan Y."/>
            <person name="Sichtig H."/>
        </authorList>
    </citation>
    <scope>NUCLEOTIDE SEQUENCE [LARGE SCALE GENOMIC DNA]</scope>
    <source>
        <strain evidence="2 3">FDAARGOS_899</strain>
    </source>
</reference>